<keyword evidence="8" id="KW-1185">Reference proteome</keyword>
<feature type="domain" description="Haemolysin activator HlyB C-terminal" evidence="5">
    <location>
        <begin position="223"/>
        <end position="533"/>
    </location>
</feature>
<dbReference type="InterPro" id="IPR051544">
    <property type="entry name" value="TPS_OM_transporter"/>
</dbReference>
<dbReference type="PANTHER" id="PTHR34597">
    <property type="entry name" value="SLR1661 PROTEIN"/>
    <property type="match status" value="1"/>
</dbReference>
<name>A0A317EG16_9PROT</name>
<dbReference type="Pfam" id="PF08479">
    <property type="entry name" value="POTRA_2"/>
    <property type="match status" value="1"/>
</dbReference>
<sequence>MTRIFKALSRPAAVALLAFAVMLPAAAGAQTLPSGAAPDRIEDRIRLPPVVTPPAEPIDIPEVTPQAAPTGAEAVTFTLKAVDLVGNSAIAGETLLPFFAPYLDQEVSLATLYEIAAAITAAYRDAGYVLSQAVVPAQRITDGRVRLQVFEGYVDKVTIQGEDPSGRIAAMAAEIAASRPLSSTVLERYLLLLQDIAGLSVRAILTASPDVPGAADLTLVPARDELQGYVSIDNRGTPSLGPYQATTALTMNDLFGWDGRATVTLFTAPIDDELLYFLGRVEQPLWHDGMVVSLAASYSRTRPGAALEPFDNEGEAKSFDFGLDQAIIRSRGLSLAAGIEFNWRDSTADFFARTSPVNLYDDHLRVLRANLDLNFVDGWSGTDDLSLTLSQGLGVAGASDRGDTNLSRANGDPRFTSLKGEFGRVQPLGAVFALSFRGAFQFAFDPLLASEEIGFGATSFGSAFESSSISGDSGLGLRLEAIWYWTLPPEDAGGLQVQGQSYGFADGGLIWQRDSGARERGHDSLSSVGLGSRLQLQPGLFGGWELAFPVVNPADTPKPDSGRLFFQLGASF</sequence>
<dbReference type="Gene3D" id="2.40.160.50">
    <property type="entry name" value="membrane protein fhac: a member of the omp85/tpsb transporter family"/>
    <property type="match status" value="1"/>
</dbReference>
<feature type="domain" description="Polypeptide-transport-associated ShlB-type" evidence="6">
    <location>
        <begin position="77"/>
        <end position="152"/>
    </location>
</feature>
<keyword evidence="3" id="KW-0998">Cell outer membrane</keyword>
<reference evidence="7 8" key="1">
    <citation type="submission" date="2018-05" db="EMBL/GenBank/DDBJ databases">
        <title>Zavarzinia sp. HR-AS.</title>
        <authorList>
            <person name="Lee Y."/>
            <person name="Jeon C.O."/>
        </authorList>
    </citation>
    <scope>NUCLEOTIDE SEQUENCE [LARGE SCALE GENOMIC DNA]</scope>
    <source>
        <strain evidence="7 8">HR-AS</strain>
    </source>
</reference>
<feature type="signal peptide" evidence="4">
    <location>
        <begin position="1"/>
        <end position="27"/>
    </location>
</feature>
<organism evidence="7 8">
    <name type="scientific">Zavarzinia aquatilis</name>
    <dbReference type="NCBI Taxonomy" id="2211142"/>
    <lineage>
        <taxon>Bacteria</taxon>
        <taxon>Pseudomonadati</taxon>
        <taxon>Pseudomonadota</taxon>
        <taxon>Alphaproteobacteria</taxon>
        <taxon>Rhodospirillales</taxon>
        <taxon>Zavarziniaceae</taxon>
        <taxon>Zavarzinia</taxon>
    </lineage>
</organism>
<dbReference type="AlphaFoldDB" id="A0A317EG16"/>
<dbReference type="InterPro" id="IPR005565">
    <property type="entry name" value="Hemolysn_activator_HlyB_C"/>
</dbReference>
<gene>
    <name evidence="7" type="ORF">DKG74_08400</name>
</gene>
<dbReference type="EMBL" id="QGLE01000004">
    <property type="protein sequence ID" value="PWR24135.1"/>
    <property type="molecule type" value="Genomic_DNA"/>
</dbReference>
<keyword evidence="2" id="KW-0812">Transmembrane</keyword>
<evidence type="ECO:0000259" key="6">
    <source>
        <dbReference type="Pfam" id="PF08479"/>
    </source>
</evidence>
<evidence type="ECO:0008006" key="9">
    <source>
        <dbReference type="Google" id="ProtNLM"/>
    </source>
</evidence>
<proteinExistence type="predicted"/>
<dbReference type="Gene3D" id="3.10.20.310">
    <property type="entry name" value="membrane protein fhac"/>
    <property type="match status" value="1"/>
</dbReference>
<protein>
    <recommendedName>
        <fullName evidence="9">ShlB/FhaC/HecB family hemolysin secretion/activation protein</fullName>
    </recommendedName>
</protein>
<dbReference type="RefSeq" id="WP_109904662.1">
    <property type="nucleotide sequence ID" value="NZ_QGLE01000004.1"/>
</dbReference>
<comment type="caution">
    <text evidence="7">The sequence shown here is derived from an EMBL/GenBank/DDBJ whole genome shotgun (WGS) entry which is preliminary data.</text>
</comment>
<dbReference type="Pfam" id="PF03865">
    <property type="entry name" value="ShlB"/>
    <property type="match status" value="1"/>
</dbReference>
<evidence type="ECO:0000256" key="1">
    <source>
        <dbReference type="ARBA" id="ARBA00022452"/>
    </source>
</evidence>
<dbReference type="Proteomes" id="UP000245461">
    <property type="component" value="Unassembled WGS sequence"/>
</dbReference>
<feature type="chain" id="PRO_5016440864" description="ShlB/FhaC/HecB family hemolysin secretion/activation protein" evidence="4">
    <location>
        <begin position="28"/>
        <end position="572"/>
    </location>
</feature>
<evidence type="ECO:0000313" key="7">
    <source>
        <dbReference type="EMBL" id="PWR24135.1"/>
    </source>
</evidence>
<evidence type="ECO:0000313" key="8">
    <source>
        <dbReference type="Proteomes" id="UP000245461"/>
    </source>
</evidence>
<dbReference type="GO" id="GO:0046819">
    <property type="term" value="P:protein secretion by the type V secretion system"/>
    <property type="evidence" value="ECO:0007669"/>
    <property type="project" value="TreeGrafter"/>
</dbReference>
<evidence type="ECO:0000256" key="4">
    <source>
        <dbReference type="SAM" id="SignalP"/>
    </source>
</evidence>
<evidence type="ECO:0000259" key="5">
    <source>
        <dbReference type="Pfam" id="PF03865"/>
    </source>
</evidence>
<keyword evidence="1" id="KW-0472">Membrane</keyword>
<dbReference type="GO" id="GO:0098046">
    <property type="term" value="C:type V protein secretion system complex"/>
    <property type="evidence" value="ECO:0007669"/>
    <property type="project" value="TreeGrafter"/>
</dbReference>
<evidence type="ECO:0000256" key="2">
    <source>
        <dbReference type="ARBA" id="ARBA00022692"/>
    </source>
</evidence>
<dbReference type="InterPro" id="IPR013686">
    <property type="entry name" value="Polypept-transport_assoc_ShlB"/>
</dbReference>
<evidence type="ECO:0000256" key="3">
    <source>
        <dbReference type="ARBA" id="ARBA00023237"/>
    </source>
</evidence>
<dbReference type="PANTHER" id="PTHR34597:SF6">
    <property type="entry name" value="BLR6126 PROTEIN"/>
    <property type="match status" value="1"/>
</dbReference>
<accession>A0A317EG16</accession>
<dbReference type="OrthoDB" id="7439045at2"/>
<keyword evidence="1" id="KW-1134">Transmembrane beta strand</keyword>
<dbReference type="GO" id="GO:0008320">
    <property type="term" value="F:protein transmembrane transporter activity"/>
    <property type="evidence" value="ECO:0007669"/>
    <property type="project" value="TreeGrafter"/>
</dbReference>
<keyword evidence="4" id="KW-0732">Signal</keyword>